<feature type="coiled-coil region" evidence="1">
    <location>
        <begin position="172"/>
        <end position="203"/>
    </location>
</feature>
<evidence type="ECO:0000313" key="2">
    <source>
        <dbReference type="EMBL" id="KAK0599969.1"/>
    </source>
</evidence>
<evidence type="ECO:0000256" key="1">
    <source>
        <dbReference type="SAM" id="Coils"/>
    </source>
</evidence>
<dbReference type="Proteomes" id="UP001168877">
    <property type="component" value="Unassembled WGS sequence"/>
</dbReference>
<sequence length="203" mass="23196">MTQVWCDSIQKEIREEDKGFGGDKSEFVEENAIQRHIAKLEDVNEHSKGRPKYLAHTRSPSDDGDFRWKLSLIYPIFMDTGSREGMVLIINYSVLVWKFLPEFLVKASVTTGSKVYLSSVNGLDQVELNSQDKLLAIIVDDHQEGESAPSERQVSPEKLYCTTRAKSVIPKAEKLRIEREELARRQREEKARWQADAKAAEVA</sequence>
<gene>
    <name evidence="2" type="ORF">LWI29_010304</name>
</gene>
<dbReference type="EMBL" id="JAUESC010000003">
    <property type="protein sequence ID" value="KAK0599969.1"/>
    <property type="molecule type" value="Genomic_DNA"/>
</dbReference>
<dbReference type="AlphaFoldDB" id="A0AA39T255"/>
<comment type="caution">
    <text evidence="2">The sequence shown here is derived from an EMBL/GenBank/DDBJ whole genome shotgun (WGS) entry which is preliminary data.</text>
</comment>
<accession>A0AA39T255</accession>
<protein>
    <submittedName>
        <fullName evidence="2">Uncharacterized protein</fullName>
    </submittedName>
</protein>
<keyword evidence="1" id="KW-0175">Coiled coil</keyword>
<proteinExistence type="predicted"/>
<evidence type="ECO:0000313" key="3">
    <source>
        <dbReference type="Proteomes" id="UP001168877"/>
    </source>
</evidence>
<keyword evidence="3" id="KW-1185">Reference proteome</keyword>
<name>A0AA39T255_ACESA</name>
<organism evidence="2 3">
    <name type="scientific">Acer saccharum</name>
    <name type="common">Sugar maple</name>
    <dbReference type="NCBI Taxonomy" id="4024"/>
    <lineage>
        <taxon>Eukaryota</taxon>
        <taxon>Viridiplantae</taxon>
        <taxon>Streptophyta</taxon>
        <taxon>Embryophyta</taxon>
        <taxon>Tracheophyta</taxon>
        <taxon>Spermatophyta</taxon>
        <taxon>Magnoliopsida</taxon>
        <taxon>eudicotyledons</taxon>
        <taxon>Gunneridae</taxon>
        <taxon>Pentapetalae</taxon>
        <taxon>rosids</taxon>
        <taxon>malvids</taxon>
        <taxon>Sapindales</taxon>
        <taxon>Sapindaceae</taxon>
        <taxon>Hippocastanoideae</taxon>
        <taxon>Acereae</taxon>
        <taxon>Acer</taxon>
    </lineage>
</organism>
<reference evidence="2" key="2">
    <citation type="submission" date="2023-06" db="EMBL/GenBank/DDBJ databases">
        <authorList>
            <person name="Swenson N.G."/>
            <person name="Wegrzyn J.L."/>
            <person name="Mcevoy S.L."/>
        </authorList>
    </citation>
    <scope>NUCLEOTIDE SEQUENCE</scope>
    <source>
        <strain evidence="2">NS2018</strain>
        <tissue evidence="2">Leaf</tissue>
    </source>
</reference>
<reference evidence="2" key="1">
    <citation type="journal article" date="2022" name="Plant J.">
        <title>Strategies of tolerance reflected in two North American maple genomes.</title>
        <authorList>
            <person name="McEvoy S.L."/>
            <person name="Sezen U.U."/>
            <person name="Trouern-Trend A."/>
            <person name="McMahon S.M."/>
            <person name="Schaberg P.G."/>
            <person name="Yang J."/>
            <person name="Wegrzyn J.L."/>
            <person name="Swenson N.G."/>
        </authorList>
    </citation>
    <scope>NUCLEOTIDE SEQUENCE</scope>
    <source>
        <strain evidence="2">NS2018</strain>
    </source>
</reference>